<evidence type="ECO:0000313" key="3">
    <source>
        <dbReference type="EMBL" id="QDV87008.1"/>
    </source>
</evidence>
<protein>
    <submittedName>
        <fullName evidence="3">Uncharacterized protein</fullName>
    </submittedName>
</protein>
<proteinExistence type="predicted"/>
<evidence type="ECO:0000256" key="1">
    <source>
        <dbReference type="SAM" id="MobiDB-lite"/>
    </source>
</evidence>
<reference evidence="3 4" key="1">
    <citation type="submission" date="2019-02" db="EMBL/GenBank/DDBJ databases">
        <title>Deep-cultivation of Planctomycetes and their phenomic and genomic characterization uncovers novel biology.</title>
        <authorList>
            <person name="Wiegand S."/>
            <person name="Jogler M."/>
            <person name="Boedeker C."/>
            <person name="Pinto D."/>
            <person name="Vollmers J."/>
            <person name="Rivas-Marin E."/>
            <person name="Kohn T."/>
            <person name="Peeters S.H."/>
            <person name="Heuer A."/>
            <person name="Rast P."/>
            <person name="Oberbeckmann S."/>
            <person name="Bunk B."/>
            <person name="Jeske O."/>
            <person name="Meyerdierks A."/>
            <person name="Storesund J.E."/>
            <person name="Kallscheuer N."/>
            <person name="Luecker S."/>
            <person name="Lage O.M."/>
            <person name="Pohl T."/>
            <person name="Merkel B.J."/>
            <person name="Hornburger P."/>
            <person name="Mueller R.-W."/>
            <person name="Bruemmer F."/>
            <person name="Labrenz M."/>
            <person name="Spormann A.M."/>
            <person name="Op den Camp H."/>
            <person name="Overmann J."/>
            <person name="Amann R."/>
            <person name="Jetten M.S.M."/>
            <person name="Mascher T."/>
            <person name="Medema M.H."/>
            <person name="Devos D.P."/>
            <person name="Kaster A.-K."/>
            <person name="Ovreas L."/>
            <person name="Rohde M."/>
            <person name="Galperin M.Y."/>
            <person name="Jogler C."/>
        </authorList>
    </citation>
    <scope>NUCLEOTIDE SEQUENCE [LARGE SCALE GENOMIC DNA]</scope>
    <source>
        <strain evidence="3 4">TBK1r</strain>
    </source>
</reference>
<sequence length="130" mass="13595">MAGRKGQRSGGHNKKTDAEKEMLGTLQACRSDAAEHATGSVVTSLADLGIDAGNVAGRLSSVCETLLAAIEGEPTDKEARLSFTAYWDRLYRLAADLAREAPKDESEQSKPSGDGAPSMADLIAARDGST</sequence>
<evidence type="ECO:0000313" key="2">
    <source>
        <dbReference type="EMBL" id="QDV86930.1"/>
    </source>
</evidence>
<organism evidence="3 4">
    <name type="scientific">Stieleria magnilauensis</name>
    <dbReference type="NCBI Taxonomy" id="2527963"/>
    <lineage>
        <taxon>Bacteria</taxon>
        <taxon>Pseudomonadati</taxon>
        <taxon>Planctomycetota</taxon>
        <taxon>Planctomycetia</taxon>
        <taxon>Pirellulales</taxon>
        <taxon>Pirellulaceae</taxon>
        <taxon>Stieleria</taxon>
    </lineage>
</organism>
<feature type="region of interest" description="Disordered" evidence="1">
    <location>
        <begin position="99"/>
        <end position="130"/>
    </location>
</feature>
<feature type="compositionally biased region" description="Basic and acidic residues" evidence="1">
    <location>
        <begin position="99"/>
        <end position="108"/>
    </location>
</feature>
<dbReference type="RefSeq" id="WP_419580488.1">
    <property type="nucleotide sequence ID" value="NZ_CP036432.1"/>
</dbReference>
<keyword evidence="4" id="KW-1185">Reference proteome</keyword>
<accession>A0ABX5XYA6</accession>
<dbReference type="EMBL" id="CP036432">
    <property type="protein sequence ID" value="QDV87008.1"/>
    <property type="molecule type" value="Genomic_DNA"/>
</dbReference>
<dbReference type="EMBL" id="CP036432">
    <property type="protein sequence ID" value="QDV86930.1"/>
    <property type="molecule type" value="Genomic_DNA"/>
</dbReference>
<name>A0ABX5XYA6_9BACT</name>
<evidence type="ECO:0000313" key="4">
    <source>
        <dbReference type="Proteomes" id="UP000318081"/>
    </source>
</evidence>
<dbReference type="Proteomes" id="UP000318081">
    <property type="component" value="Chromosome"/>
</dbReference>
<gene>
    <name evidence="2" type="ORF">TBK1r_59570</name>
    <name evidence="3" type="ORF">TBK1r_60350</name>
</gene>